<dbReference type="GO" id="GO:0008654">
    <property type="term" value="P:phospholipid biosynthetic process"/>
    <property type="evidence" value="ECO:0007669"/>
    <property type="project" value="UniProtKB-KW"/>
</dbReference>
<gene>
    <name evidence="9" type="ORF">CH364_00080</name>
</gene>
<dbReference type="InterPro" id="IPR041728">
    <property type="entry name" value="GPAT/DHAPAT_LPLAT"/>
</dbReference>
<dbReference type="Proteomes" id="UP000232145">
    <property type="component" value="Unassembled WGS sequence"/>
</dbReference>
<dbReference type="SUPFAM" id="SSF69593">
    <property type="entry name" value="Glycerol-3-phosphate (1)-acyltransferase"/>
    <property type="match status" value="1"/>
</dbReference>
<dbReference type="EMBL" id="NPDX01000001">
    <property type="protein sequence ID" value="PJZ84721.1"/>
    <property type="molecule type" value="Genomic_DNA"/>
</dbReference>
<dbReference type="CDD" id="cd07993">
    <property type="entry name" value="LPLAT_DHAPAT-like"/>
    <property type="match status" value="1"/>
</dbReference>
<dbReference type="Pfam" id="PF07479">
    <property type="entry name" value="NAD_Gly3P_dh_C"/>
    <property type="match status" value="1"/>
</dbReference>
<evidence type="ECO:0000313" key="10">
    <source>
        <dbReference type="Proteomes" id="UP000232145"/>
    </source>
</evidence>
<keyword evidence="6" id="KW-1208">Phospholipid metabolism</keyword>
<dbReference type="InterPro" id="IPR036291">
    <property type="entry name" value="NAD(P)-bd_dom_sf"/>
</dbReference>
<keyword evidence="3 7" id="KW-0560">Oxidoreductase</keyword>
<dbReference type="Gene3D" id="3.40.50.720">
    <property type="entry name" value="NAD(P)-binding Rossmann-like Domain"/>
    <property type="match status" value="1"/>
</dbReference>
<keyword evidence="2" id="KW-0444">Lipid biosynthesis</keyword>
<dbReference type="PANTHER" id="PTHR11728:SF1">
    <property type="entry name" value="GLYCEROL-3-PHOSPHATE DEHYDROGENASE [NAD(+)] 2, CHLOROPLASTIC"/>
    <property type="match status" value="1"/>
</dbReference>
<comment type="similarity">
    <text evidence="1 7">Belongs to the NAD-dependent glycerol-3-phosphate dehydrogenase family.</text>
</comment>
<dbReference type="OrthoDB" id="335193at2"/>
<evidence type="ECO:0000259" key="8">
    <source>
        <dbReference type="SMART" id="SM00563"/>
    </source>
</evidence>
<keyword evidence="4" id="KW-0443">Lipid metabolism</keyword>
<dbReference type="PANTHER" id="PTHR11728">
    <property type="entry name" value="GLYCEROL-3-PHOSPHATE DEHYDROGENASE"/>
    <property type="match status" value="1"/>
</dbReference>
<evidence type="ECO:0000313" key="9">
    <source>
        <dbReference type="EMBL" id="PJZ84721.1"/>
    </source>
</evidence>
<dbReference type="SUPFAM" id="SSF51735">
    <property type="entry name" value="NAD(P)-binding Rossmann-fold domains"/>
    <property type="match status" value="1"/>
</dbReference>
<name>A0A2N0AKH5_9LEPT</name>
<evidence type="ECO:0000256" key="4">
    <source>
        <dbReference type="ARBA" id="ARBA00023098"/>
    </source>
</evidence>
<evidence type="ECO:0000256" key="1">
    <source>
        <dbReference type="ARBA" id="ARBA00011009"/>
    </source>
</evidence>
<dbReference type="Pfam" id="PF01210">
    <property type="entry name" value="NAD_Gly3P_dh_N"/>
    <property type="match status" value="1"/>
</dbReference>
<dbReference type="GO" id="GO:0005975">
    <property type="term" value="P:carbohydrate metabolic process"/>
    <property type="evidence" value="ECO:0007669"/>
    <property type="project" value="InterPro"/>
</dbReference>
<dbReference type="Gene3D" id="1.10.1040.10">
    <property type="entry name" value="N-(1-d-carboxylethyl)-l-norvaline Dehydrogenase, domain 2"/>
    <property type="match status" value="1"/>
</dbReference>
<comment type="caution">
    <text evidence="9">The sequence shown here is derived from an EMBL/GenBank/DDBJ whole genome shotgun (WGS) entry which is preliminary data.</text>
</comment>
<proteinExistence type="inferred from homology"/>
<dbReference type="AlphaFoldDB" id="A0A2N0AKH5"/>
<evidence type="ECO:0000256" key="6">
    <source>
        <dbReference type="ARBA" id="ARBA00023264"/>
    </source>
</evidence>
<evidence type="ECO:0000256" key="7">
    <source>
        <dbReference type="RuleBase" id="RU000437"/>
    </source>
</evidence>
<evidence type="ECO:0000256" key="3">
    <source>
        <dbReference type="ARBA" id="ARBA00023002"/>
    </source>
</evidence>
<keyword evidence="10" id="KW-1185">Reference proteome</keyword>
<dbReference type="InterPro" id="IPR008927">
    <property type="entry name" value="6-PGluconate_DH-like_C_sf"/>
</dbReference>
<dbReference type="InterPro" id="IPR006109">
    <property type="entry name" value="G3P_DH_NAD-dep_C"/>
</dbReference>
<sequence length="806" mass="90926">MQIAYYDLKQAVLGSGPMGIIIASVLAQKFDPITLWIPDKELVEVLKKRRQTEIMGKTIDLPDHIDIVSSLDSFGRDDWVFHVAVPSRSFLDSVHALLEVLEPTNSYVFSFLTKGILDSKNRKKTGFITYSQYLQNYLKERNFSNSSVAVVNGPSLLGEILDEKFSFFNIGSYEKETSEFLSEVLTSNFINTSVTDDVVGMEIVGVAKNPMAIASGIVSLLPRYGANLLGEILSVGFQEVRDLAMRYGARPDTVMGRSGLADFITTATSNKSRNRGFGQKIVGELLSGGEKLSIKDRIEIFFAPRSFIERESTKWHDNVEGTYALSILIELANEIRLPFTLHRTLFDVLTRKQPPDALIDLICGKKTESKNIPLVVQKKVGLNLTSGIDFQNLLVDRILKHISNVPGTVTRVKKQSSAVIESTQKRLTKATRKKQKLDEVKFESELEIWQRFQNCQKDEENTLVKELVRFYVTEIADNYSPTVRESVLRFVAPIRLFSGGFLKGSMIPHVGGKTEVVKALSSKYNLLYAPTHRSHLDSVEVAYSLFHLGLPVPRYAAGINLMSNPFWEWMLKSLGAYAVDRERTRNSLYLECLTLYSQVMLEQGIPSLVYPEGTRSRTGGIVPVKTGLLTTAVNAFRSSGTEIVIVPISVSYETVPEDNQFCNMPEELGMAGFLAKRSNVYVEFCDPIPISEYAHTEDPTLELSYRITKGWKQYHKILPNQIVAKILAENDFSVEVSQSTMLVEDFISRHDGNYLIKDPEEVWEKGKKILEKRKMIEESNRVVHSKNDALLLYYATMIPEDEDKKY</sequence>
<evidence type="ECO:0000256" key="2">
    <source>
        <dbReference type="ARBA" id="ARBA00022516"/>
    </source>
</evidence>
<dbReference type="InterPro" id="IPR011128">
    <property type="entry name" value="G3P_DH_NAD-dep_N"/>
</dbReference>
<dbReference type="SMART" id="SM00563">
    <property type="entry name" value="PlsC"/>
    <property type="match status" value="1"/>
</dbReference>
<dbReference type="InterPro" id="IPR006168">
    <property type="entry name" value="G3P_DH_NAD-dep"/>
</dbReference>
<keyword evidence="7" id="KW-0520">NAD</keyword>
<dbReference type="Pfam" id="PF01553">
    <property type="entry name" value="Acyltransferase"/>
    <property type="match status" value="1"/>
</dbReference>
<dbReference type="GO" id="GO:0016746">
    <property type="term" value="F:acyltransferase activity"/>
    <property type="evidence" value="ECO:0007669"/>
    <property type="project" value="InterPro"/>
</dbReference>
<organism evidence="9 10">
    <name type="scientific">Leptospira harrisiae</name>
    <dbReference type="NCBI Taxonomy" id="2023189"/>
    <lineage>
        <taxon>Bacteria</taxon>
        <taxon>Pseudomonadati</taxon>
        <taxon>Spirochaetota</taxon>
        <taxon>Spirochaetia</taxon>
        <taxon>Leptospirales</taxon>
        <taxon>Leptospiraceae</taxon>
        <taxon>Leptospira</taxon>
    </lineage>
</organism>
<dbReference type="InterPro" id="IPR013328">
    <property type="entry name" value="6PGD_dom2"/>
</dbReference>
<reference evidence="9 10" key="1">
    <citation type="submission" date="2017-07" db="EMBL/GenBank/DDBJ databases">
        <title>Leptospira spp. isolated from tropical soils.</title>
        <authorList>
            <person name="Thibeaux R."/>
            <person name="Iraola G."/>
            <person name="Ferres I."/>
            <person name="Bierque E."/>
            <person name="Girault D."/>
            <person name="Soupe-Gilbert M.-E."/>
            <person name="Picardeau M."/>
            <person name="Goarant C."/>
        </authorList>
    </citation>
    <scope>NUCLEOTIDE SEQUENCE [LARGE SCALE GENOMIC DNA]</scope>
    <source>
        <strain evidence="9 10">FH2-B-A1</strain>
    </source>
</reference>
<dbReference type="GO" id="GO:0046168">
    <property type="term" value="P:glycerol-3-phosphate catabolic process"/>
    <property type="evidence" value="ECO:0007669"/>
    <property type="project" value="InterPro"/>
</dbReference>
<dbReference type="GO" id="GO:0005829">
    <property type="term" value="C:cytosol"/>
    <property type="evidence" value="ECO:0007669"/>
    <property type="project" value="TreeGrafter"/>
</dbReference>
<protein>
    <submittedName>
        <fullName evidence="9">Glycerol-3-phosphate dehydrogenase</fullName>
    </submittedName>
</protein>
<keyword evidence="5" id="KW-0594">Phospholipid biosynthesis</keyword>
<dbReference type="PRINTS" id="PR00077">
    <property type="entry name" value="GPDHDRGNASE"/>
</dbReference>
<evidence type="ECO:0000256" key="5">
    <source>
        <dbReference type="ARBA" id="ARBA00023209"/>
    </source>
</evidence>
<dbReference type="InterPro" id="IPR002123">
    <property type="entry name" value="Plipid/glycerol_acylTrfase"/>
</dbReference>
<dbReference type="SUPFAM" id="SSF48179">
    <property type="entry name" value="6-phosphogluconate dehydrogenase C-terminal domain-like"/>
    <property type="match status" value="1"/>
</dbReference>
<dbReference type="RefSeq" id="WP_100741615.1">
    <property type="nucleotide sequence ID" value="NZ_NPDW01000001.1"/>
</dbReference>
<dbReference type="GO" id="GO:0051287">
    <property type="term" value="F:NAD binding"/>
    <property type="evidence" value="ECO:0007669"/>
    <property type="project" value="InterPro"/>
</dbReference>
<dbReference type="GO" id="GO:0047952">
    <property type="term" value="F:glycerol-3-phosphate dehydrogenase [NAD(P)+] activity"/>
    <property type="evidence" value="ECO:0007669"/>
    <property type="project" value="TreeGrafter"/>
</dbReference>
<accession>A0A2N0AKH5</accession>
<feature type="domain" description="Phospholipid/glycerol acyltransferase" evidence="8">
    <location>
        <begin position="526"/>
        <end position="653"/>
    </location>
</feature>